<feature type="compositionally biased region" description="Basic and acidic residues" evidence="1">
    <location>
        <begin position="268"/>
        <end position="279"/>
    </location>
</feature>
<feature type="region of interest" description="Disordered" evidence="1">
    <location>
        <begin position="179"/>
        <end position="313"/>
    </location>
</feature>
<accession>A0A7S3XNA0</accession>
<feature type="compositionally biased region" description="Basic residues" evidence="1">
    <location>
        <begin position="239"/>
        <end position="249"/>
    </location>
</feature>
<protein>
    <submittedName>
        <fullName evidence="2">Uncharacterized protein</fullName>
    </submittedName>
</protein>
<sequence length="343" mass="35716">MESSSSVLSRASSIYSDQGDILVWDGNEDSINTVIHICEACVAQQRSTKQHSRGVVKRQGRPSSTYSVTSLHSASNHCLFVLNSQPRAAAGDPDTPRTAFDPESVRSVRDVDALWSTTSRQHSRAGRRGSTSFSFSSMDFSGGTAAPVLAPWVRLPGGSSDDGVAGSGLDTSARRRAIYQQQRRSPTGAAAAGGSSDRSLSDMGSDSKVPVAAASPAGSGRRRIRSVGTSSTDMDSSARRRAAHQRAVRRGLATIASPRLEAVPGSARGDKNATDRDGSMHAPSDEAPEFSGITGGKGGDEGEGNSESAGSGAVRQGSVYLKAMKAEIHSFLWGSGGSASVDR</sequence>
<reference evidence="2" key="1">
    <citation type="submission" date="2021-01" db="EMBL/GenBank/DDBJ databases">
        <authorList>
            <person name="Corre E."/>
            <person name="Pelletier E."/>
            <person name="Niang G."/>
            <person name="Scheremetjew M."/>
            <person name="Finn R."/>
            <person name="Kale V."/>
            <person name="Holt S."/>
            <person name="Cochrane G."/>
            <person name="Meng A."/>
            <person name="Brown T."/>
            <person name="Cohen L."/>
        </authorList>
    </citation>
    <scope>NUCLEOTIDE SEQUENCE</scope>
    <source>
        <strain evidence="2">CCMP3107</strain>
    </source>
</reference>
<name>A0A7S3XNA0_HETAK</name>
<organism evidence="2">
    <name type="scientific">Heterosigma akashiwo</name>
    <name type="common">Chromophytic alga</name>
    <name type="synonym">Heterosigma carterae</name>
    <dbReference type="NCBI Taxonomy" id="2829"/>
    <lineage>
        <taxon>Eukaryota</taxon>
        <taxon>Sar</taxon>
        <taxon>Stramenopiles</taxon>
        <taxon>Ochrophyta</taxon>
        <taxon>Raphidophyceae</taxon>
        <taxon>Chattonellales</taxon>
        <taxon>Chattonellaceae</taxon>
        <taxon>Heterosigma</taxon>
    </lineage>
</organism>
<evidence type="ECO:0000313" key="2">
    <source>
        <dbReference type="EMBL" id="CAE0625473.1"/>
    </source>
</evidence>
<dbReference type="AlphaFoldDB" id="A0A7S3XNA0"/>
<dbReference type="EMBL" id="HBIU01009963">
    <property type="protein sequence ID" value="CAE0625473.1"/>
    <property type="molecule type" value="Transcribed_RNA"/>
</dbReference>
<feature type="compositionally biased region" description="Low complexity" evidence="1">
    <location>
        <begin position="179"/>
        <end position="194"/>
    </location>
</feature>
<feature type="compositionally biased region" description="Basic residues" evidence="1">
    <location>
        <begin position="48"/>
        <end position="60"/>
    </location>
</feature>
<feature type="region of interest" description="Disordered" evidence="1">
    <location>
        <begin position="48"/>
        <end position="68"/>
    </location>
</feature>
<proteinExistence type="predicted"/>
<gene>
    <name evidence="2" type="ORF">HAKA00212_LOCUS4142</name>
</gene>
<feature type="compositionally biased region" description="Low complexity" evidence="1">
    <location>
        <begin position="207"/>
        <end position="219"/>
    </location>
</feature>
<evidence type="ECO:0000256" key="1">
    <source>
        <dbReference type="SAM" id="MobiDB-lite"/>
    </source>
</evidence>